<evidence type="ECO:0000256" key="5">
    <source>
        <dbReference type="ARBA" id="ARBA00022729"/>
    </source>
</evidence>
<comment type="catalytic activity">
    <reaction evidence="1 10">
        <text>Random hydrolysis of (1-&gt;6)-alpha-D-mannosidic linkages in unbranched (1-&gt;6)-mannans.</text>
        <dbReference type="EC" id="3.2.1.101"/>
    </reaction>
</comment>
<evidence type="ECO:0000256" key="6">
    <source>
        <dbReference type="ARBA" id="ARBA00022801"/>
    </source>
</evidence>
<dbReference type="Pfam" id="PF03663">
    <property type="entry name" value="Glyco_hydro_76"/>
    <property type="match status" value="1"/>
</dbReference>
<evidence type="ECO:0000256" key="2">
    <source>
        <dbReference type="ARBA" id="ARBA00004308"/>
    </source>
</evidence>
<dbReference type="GO" id="GO:0016052">
    <property type="term" value="P:carbohydrate catabolic process"/>
    <property type="evidence" value="ECO:0007669"/>
    <property type="project" value="InterPro"/>
</dbReference>
<evidence type="ECO:0000256" key="10">
    <source>
        <dbReference type="PIRNR" id="PIRNR016302"/>
    </source>
</evidence>
<dbReference type="InterPro" id="IPR005198">
    <property type="entry name" value="Glyco_hydro_76"/>
</dbReference>
<dbReference type="InterPro" id="IPR014480">
    <property type="entry name" value="Mannan-1_6-alpha_mannosidase"/>
</dbReference>
<feature type="signal peptide" evidence="12">
    <location>
        <begin position="1"/>
        <end position="21"/>
    </location>
</feature>
<sequence length="458" mass="50653">MAILSHLLVIVLALFASSLYAISLNVDEPDSILRAAELTAYGVQALYNGNQTHGVLGKWPYPPYFWWESGAAWGAMVEYYHYTKDPTYLNVTYQGLISQLGPAFDFNMPSEAFDEGNDDQGFWAFAAMSAAEYSFPQPPSPFPPWIKIVQNAWESFAGRWNTSGCHGGLKWQFHAENAGWYYKSTISNGGFFQLSARLARYTGNDTYLHWANAIWDWTEGVSLIDEKFNVYDGTDELLNCTAVDHHQWSYNVGVFLYGAAVLQNYTNSSQVWMTRTLGLLDSVNTFVTPDENSTNMIFEHACELKQICNTDQLSMKAFLVRWLAGTSLMAPFTAGRVGELLRTSAKGAAESCTGGPSRNSCGSKWYIRGWDGTTGLGQQLCAMEVMYALLVNQTDSPANALTANIQPAPPVNVTATASPQPNNTARPLHDGEGPGRKKHARSKMPVVLVTILTLLQIH</sequence>
<keyword evidence="6 10" id="KW-0378">Hydrolase</keyword>
<comment type="similarity">
    <text evidence="3 10">Belongs to the glycosyl hydrolase 76 family.</text>
</comment>
<name>A0A072Q506_9EURO</name>
<evidence type="ECO:0000256" key="7">
    <source>
        <dbReference type="ARBA" id="ARBA00023136"/>
    </source>
</evidence>
<dbReference type="GO" id="GO:0009272">
    <property type="term" value="P:fungal-type cell wall biogenesis"/>
    <property type="evidence" value="ECO:0007669"/>
    <property type="project" value="TreeGrafter"/>
</dbReference>
<dbReference type="EC" id="3.2.1.101" evidence="4 10"/>
<feature type="region of interest" description="Disordered" evidence="11">
    <location>
        <begin position="413"/>
        <end position="441"/>
    </location>
</feature>
<evidence type="ECO:0000256" key="9">
    <source>
        <dbReference type="ARBA" id="ARBA00023295"/>
    </source>
</evidence>
<dbReference type="PANTHER" id="PTHR12145">
    <property type="entry name" value="MANNAN ENDO-1,6-ALPHA-MANNOSIDASE DCW1"/>
    <property type="match status" value="1"/>
</dbReference>
<comment type="subcellular location">
    <subcellularLocation>
        <location evidence="2">Endomembrane system</location>
    </subcellularLocation>
</comment>
<dbReference type="OrthoDB" id="4187847at2759"/>
<dbReference type="HOGENOM" id="CLU_025694_2_0_1"/>
<accession>A0A072Q506</accession>
<keyword evidence="9 10" id="KW-0326">Glycosidase</keyword>
<dbReference type="VEuPathDB" id="FungiDB:A1O9_00975"/>
<dbReference type="RefSeq" id="XP_013265590.1">
    <property type="nucleotide sequence ID" value="XM_013410136.1"/>
</dbReference>
<dbReference type="FunFam" id="1.50.10.20:FF:000006">
    <property type="entry name" value="Mannan endo-1,6-alpha-mannosidase"/>
    <property type="match status" value="1"/>
</dbReference>
<evidence type="ECO:0000256" key="8">
    <source>
        <dbReference type="ARBA" id="ARBA00023180"/>
    </source>
</evidence>
<protein>
    <recommendedName>
        <fullName evidence="4 10">Mannan endo-1,6-alpha-mannosidase</fullName>
        <ecNumber evidence="4 10">3.2.1.101</ecNumber>
    </recommendedName>
</protein>
<evidence type="ECO:0000313" key="14">
    <source>
        <dbReference type="Proteomes" id="UP000027920"/>
    </source>
</evidence>
<dbReference type="PANTHER" id="PTHR12145:SF38">
    <property type="entry name" value="MANNAN ENDO-1,6-ALPHA-MANNOSIDASE"/>
    <property type="match status" value="1"/>
</dbReference>
<feature type="chain" id="PRO_5001683813" description="Mannan endo-1,6-alpha-mannosidase" evidence="12">
    <location>
        <begin position="22"/>
        <end position="458"/>
    </location>
</feature>
<dbReference type="InterPro" id="IPR008928">
    <property type="entry name" value="6-hairpin_glycosidase_sf"/>
</dbReference>
<dbReference type="PIRSF" id="PIRSF016302">
    <property type="entry name" value="Man_a_manosd"/>
    <property type="match status" value="1"/>
</dbReference>
<evidence type="ECO:0000256" key="4">
    <source>
        <dbReference type="ARBA" id="ARBA00012350"/>
    </source>
</evidence>
<dbReference type="Proteomes" id="UP000027920">
    <property type="component" value="Unassembled WGS sequence"/>
</dbReference>
<comment type="caution">
    <text evidence="13">The sequence shown here is derived from an EMBL/GenBank/DDBJ whole genome shotgun (WGS) entry which is preliminary data.</text>
</comment>
<keyword evidence="5 12" id="KW-0732">Signal</keyword>
<keyword evidence="14" id="KW-1185">Reference proteome</keyword>
<feature type="compositionally biased region" description="Polar residues" evidence="11">
    <location>
        <begin position="413"/>
        <end position="425"/>
    </location>
</feature>
<dbReference type="GO" id="GO:0008496">
    <property type="term" value="F:mannan endo-1,6-alpha-mannosidase activity"/>
    <property type="evidence" value="ECO:0007669"/>
    <property type="project" value="UniProtKB-UniRule"/>
</dbReference>
<evidence type="ECO:0000256" key="3">
    <source>
        <dbReference type="ARBA" id="ARBA00009699"/>
    </source>
</evidence>
<keyword evidence="8" id="KW-0325">Glycoprotein</keyword>
<dbReference type="SUPFAM" id="SSF48208">
    <property type="entry name" value="Six-hairpin glycosidases"/>
    <property type="match status" value="1"/>
</dbReference>
<evidence type="ECO:0000256" key="11">
    <source>
        <dbReference type="SAM" id="MobiDB-lite"/>
    </source>
</evidence>
<dbReference type="Gene3D" id="1.50.10.20">
    <property type="match status" value="1"/>
</dbReference>
<proteinExistence type="inferred from homology"/>
<dbReference type="GeneID" id="25275924"/>
<dbReference type="AlphaFoldDB" id="A0A072Q506"/>
<evidence type="ECO:0000313" key="13">
    <source>
        <dbReference type="EMBL" id="KEF63000.1"/>
    </source>
</evidence>
<dbReference type="STRING" id="1182545.A0A072Q506"/>
<reference evidence="13 14" key="1">
    <citation type="submission" date="2013-03" db="EMBL/GenBank/DDBJ databases">
        <title>The Genome Sequence of Exophiala aquamarina CBS 119918.</title>
        <authorList>
            <consortium name="The Broad Institute Genomics Platform"/>
            <person name="Cuomo C."/>
            <person name="de Hoog S."/>
            <person name="Gorbushina A."/>
            <person name="Walker B."/>
            <person name="Young S.K."/>
            <person name="Zeng Q."/>
            <person name="Gargeya S."/>
            <person name="Fitzgerald M."/>
            <person name="Haas B."/>
            <person name="Abouelleil A."/>
            <person name="Allen A.W."/>
            <person name="Alvarado L."/>
            <person name="Arachchi H.M."/>
            <person name="Berlin A.M."/>
            <person name="Chapman S.B."/>
            <person name="Gainer-Dewar J."/>
            <person name="Goldberg J."/>
            <person name="Griggs A."/>
            <person name="Gujja S."/>
            <person name="Hansen M."/>
            <person name="Howarth C."/>
            <person name="Imamovic A."/>
            <person name="Ireland A."/>
            <person name="Larimer J."/>
            <person name="McCowan C."/>
            <person name="Murphy C."/>
            <person name="Pearson M."/>
            <person name="Poon T.W."/>
            <person name="Priest M."/>
            <person name="Roberts A."/>
            <person name="Saif S."/>
            <person name="Shea T."/>
            <person name="Sisk P."/>
            <person name="Sykes S."/>
            <person name="Wortman J."/>
            <person name="Nusbaum C."/>
            <person name="Birren B."/>
        </authorList>
    </citation>
    <scope>NUCLEOTIDE SEQUENCE [LARGE SCALE GENOMIC DNA]</scope>
    <source>
        <strain evidence="13 14">CBS 119918</strain>
    </source>
</reference>
<gene>
    <name evidence="13" type="ORF">A1O9_00975</name>
</gene>
<evidence type="ECO:0000256" key="12">
    <source>
        <dbReference type="SAM" id="SignalP"/>
    </source>
</evidence>
<organism evidence="13 14">
    <name type="scientific">Exophiala aquamarina CBS 119918</name>
    <dbReference type="NCBI Taxonomy" id="1182545"/>
    <lineage>
        <taxon>Eukaryota</taxon>
        <taxon>Fungi</taxon>
        <taxon>Dikarya</taxon>
        <taxon>Ascomycota</taxon>
        <taxon>Pezizomycotina</taxon>
        <taxon>Eurotiomycetes</taxon>
        <taxon>Chaetothyriomycetidae</taxon>
        <taxon>Chaetothyriales</taxon>
        <taxon>Herpotrichiellaceae</taxon>
        <taxon>Exophiala</taxon>
    </lineage>
</organism>
<keyword evidence="7" id="KW-0472">Membrane</keyword>
<evidence type="ECO:0000256" key="1">
    <source>
        <dbReference type="ARBA" id="ARBA00001452"/>
    </source>
</evidence>
<dbReference type="GO" id="GO:0012505">
    <property type="term" value="C:endomembrane system"/>
    <property type="evidence" value="ECO:0007669"/>
    <property type="project" value="UniProtKB-SubCell"/>
</dbReference>
<dbReference type="EMBL" id="AMGV01000001">
    <property type="protein sequence ID" value="KEF63000.1"/>
    <property type="molecule type" value="Genomic_DNA"/>
</dbReference>